<dbReference type="KEGG" id="aau:AAur_pTC20219"/>
<evidence type="ECO:0000313" key="4">
    <source>
        <dbReference type="Proteomes" id="UP000000637"/>
    </source>
</evidence>
<dbReference type="Gene3D" id="3.40.605.10">
    <property type="entry name" value="Aldehyde Dehydrogenase, Chain A, domain 1"/>
    <property type="match status" value="1"/>
</dbReference>
<protein>
    <submittedName>
        <fullName evidence="3">Aldehyde dehydrogenase (NAD) family protein</fullName>
    </submittedName>
</protein>
<dbReference type="PANTHER" id="PTHR43353:SF5">
    <property type="entry name" value="SUCCINATE-SEMIALDEHYDE DEHYDROGENASE, MITOCHONDRIAL"/>
    <property type="match status" value="1"/>
</dbReference>
<dbReference type="RefSeq" id="WP_011777273.1">
    <property type="nucleotide sequence ID" value="NC_008713.1"/>
</dbReference>
<dbReference type="InterPro" id="IPR015590">
    <property type="entry name" value="Aldehyde_DH_dom"/>
</dbReference>
<dbReference type="PANTHER" id="PTHR43353">
    <property type="entry name" value="SUCCINATE-SEMIALDEHYDE DEHYDROGENASE, MITOCHONDRIAL"/>
    <property type="match status" value="1"/>
</dbReference>
<geneLocation type="plasmid" evidence="3 4">
    <name>pTC2</name>
</geneLocation>
<dbReference type="Pfam" id="PF00171">
    <property type="entry name" value="Aldedh"/>
    <property type="match status" value="1"/>
</dbReference>
<dbReference type="Gene3D" id="3.40.309.10">
    <property type="entry name" value="Aldehyde Dehydrogenase, Chain A, domain 2"/>
    <property type="match status" value="1"/>
</dbReference>
<evidence type="ECO:0000313" key="3">
    <source>
        <dbReference type="EMBL" id="ABM10842.1"/>
    </source>
</evidence>
<keyword evidence="1" id="KW-0560">Oxidoreductase</keyword>
<dbReference type="CDD" id="cd07078">
    <property type="entry name" value="ALDH"/>
    <property type="match status" value="1"/>
</dbReference>
<dbReference type="OrthoDB" id="5720601at2"/>
<dbReference type="InterPro" id="IPR050740">
    <property type="entry name" value="Aldehyde_DH_Superfamily"/>
</dbReference>
<dbReference type="InterPro" id="IPR016163">
    <property type="entry name" value="Ald_DH_C"/>
</dbReference>
<dbReference type="AlphaFoldDB" id="A1RDQ6"/>
<gene>
    <name evidence="3" type="ordered locus">AAur_pTC20219</name>
</gene>
<keyword evidence="3" id="KW-0614">Plasmid</keyword>
<reference evidence="3 4" key="1">
    <citation type="journal article" date="2006" name="PLoS Genet.">
        <title>Secrets of soil survival revealed by the genome sequence of Arthrobacter aurescens TC1.</title>
        <authorList>
            <person name="Mongodin E.F."/>
            <person name="Shapir N."/>
            <person name="Daugherty S.C."/>
            <person name="DeBoy R.T."/>
            <person name="Emerson J.B."/>
            <person name="Shvartzbeyn A."/>
            <person name="Radune D."/>
            <person name="Vamathevan J."/>
            <person name="Riggs F."/>
            <person name="Grinberg V."/>
            <person name="Khouri H."/>
            <person name="Wackett L.P."/>
            <person name="Nelson K.E."/>
            <person name="Sadowsky M.J."/>
        </authorList>
    </citation>
    <scope>NUCLEOTIDE SEQUENCE [LARGE SCALE GENOMIC DNA]</scope>
    <source>
        <strain evidence="3 4">TC1</strain>
    </source>
</reference>
<keyword evidence="4" id="KW-1185">Reference proteome</keyword>
<sequence length="498" mass="52302">MTAEGLAQLTANTPDLVEQRSFVDGAWLQLDENGRYLTNPNTGEPRQPMRKTGKADVECALAAAATLHESGKLEDIKLRDRLELLTKVAASLDAQSEEIALQDSINTGVPIRTTRLIAGALGDRVRGTIAEAEQLGESETLDGDDRSVVILRKPLGPALIVGPWNAPTFTVVGKVAAAMAAGCPVILKPSENAPGGCQLFAESIVAAMTELDYPSAAFQLVHGNSETGSLLTSDPRIEALSFTGGDSAGRTVAKAAASNLAVMQMELGSNNPVIILDDADVSSAAQSIVQGMTRLNGQWCEAPGKVLVDGSVHDRFVEAMKFELSKLRVGNALDETTEVGPLAFERQRDGLVAAVNRLVELGGTLVTAGDLPDLNGWFLAPGMIVGCPAGAAEEELFGPLVTVHPVHSVEEALSHANGPATGLDAYVFGGDETRAIDVASRIRAGEVRINGTFMSDLAGNSRQSFWGTSGIGGHGPQYGVRFFTGDRVVGVDRTDLPL</sequence>
<name>A1RDQ6_PAEAT</name>
<evidence type="ECO:0000259" key="2">
    <source>
        <dbReference type="Pfam" id="PF00171"/>
    </source>
</evidence>
<dbReference type="HOGENOM" id="CLU_005391_5_1_11"/>
<dbReference type="eggNOG" id="COG1012">
    <property type="taxonomic scope" value="Bacteria"/>
</dbReference>
<evidence type="ECO:0000256" key="1">
    <source>
        <dbReference type="ARBA" id="ARBA00023002"/>
    </source>
</evidence>
<organism evidence="3 4">
    <name type="scientific">Paenarthrobacter aurescens (strain TC1)</name>
    <dbReference type="NCBI Taxonomy" id="290340"/>
    <lineage>
        <taxon>Bacteria</taxon>
        <taxon>Bacillati</taxon>
        <taxon>Actinomycetota</taxon>
        <taxon>Actinomycetes</taxon>
        <taxon>Micrococcales</taxon>
        <taxon>Micrococcaceae</taxon>
        <taxon>Paenarthrobacter</taxon>
    </lineage>
</organism>
<dbReference type="EMBL" id="CP000476">
    <property type="protein sequence ID" value="ABM10842.1"/>
    <property type="molecule type" value="Genomic_DNA"/>
</dbReference>
<dbReference type="GO" id="GO:0016620">
    <property type="term" value="F:oxidoreductase activity, acting on the aldehyde or oxo group of donors, NAD or NADP as acceptor"/>
    <property type="evidence" value="ECO:0007669"/>
    <property type="project" value="InterPro"/>
</dbReference>
<accession>A1RDQ6</accession>
<feature type="domain" description="Aldehyde dehydrogenase" evidence="2">
    <location>
        <begin position="37"/>
        <end position="487"/>
    </location>
</feature>
<dbReference type="InterPro" id="IPR016161">
    <property type="entry name" value="Ald_DH/histidinol_DH"/>
</dbReference>
<dbReference type="Proteomes" id="UP000000637">
    <property type="component" value="Plasmid pTC2"/>
</dbReference>
<dbReference type="SUPFAM" id="SSF53720">
    <property type="entry name" value="ALDH-like"/>
    <property type="match status" value="1"/>
</dbReference>
<proteinExistence type="predicted"/>
<dbReference type="InterPro" id="IPR016162">
    <property type="entry name" value="Ald_DH_N"/>
</dbReference>